<dbReference type="FunFam" id="3.40.50.2000:FF:000064">
    <property type="entry name" value="Glycosyltransferase"/>
    <property type="match status" value="1"/>
</dbReference>
<dbReference type="FunFam" id="3.40.50.2000:FF:000103">
    <property type="entry name" value="Glycosyltransferase"/>
    <property type="match status" value="1"/>
</dbReference>
<dbReference type="EC" id="2.4.1.-" evidence="5"/>
<evidence type="ECO:0000256" key="2">
    <source>
        <dbReference type="ARBA" id="ARBA00022676"/>
    </source>
</evidence>
<dbReference type="Gene3D" id="3.40.50.2000">
    <property type="entry name" value="Glycogen Phosphorylase B"/>
    <property type="match status" value="2"/>
</dbReference>
<dbReference type="PROSITE" id="PS00375">
    <property type="entry name" value="UDPGT"/>
    <property type="match status" value="1"/>
</dbReference>
<feature type="domain" description="Glycosyltransferase N-terminal" evidence="6">
    <location>
        <begin position="44"/>
        <end position="286"/>
    </location>
</feature>
<evidence type="ECO:0000256" key="1">
    <source>
        <dbReference type="ARBA" id="ARBA00009995"/>
    </source>
</evidence>
<dbReference type="InterPro" id="IPR058980">
    <property type="entry name" value="Glyco_transf_N"/>
</dbReference>
<evidence type="ECO:0000259" key="6">
    <source>
        <dbReference type="Pfam" id="PF26168"/>
    </source>
</evidence>
<proteinExistence type="inferred from homology"/>
<organism evidence="7 8">
    <name type="scientific">Sphenostylis stenocarpa</name>
    <dbReference type="NCBI Taxonomy" id="92480"/>
    <lineage>
        <taxon>Eukaryota</taxon>
        <taxon>Viridiplantae</taxon>
        <taxon>Streptophyta</taxon>
        <taxon>Embryophyta</taxon>
        <taxon>Tracheophyta</taxon>
        <taxon>Spermatophyta</taxon>
        <taxon>Magnoliopsida</taxon>
        <taxon>eudicotyledons</taxon>
        <taxon>Gunneridae</taxon>
        <taxon>Pentapetalae</taxon>
        <taxon>rosids</taxon>
        <taxon>fabids</taxon>
        <taxon>Fabales</taxon>
        <taxon>Fabaceae</taxon>
        <taxon>Papilionoideae</taxon>
        <taxon>50 kb inversion clade</taxon>
        <taxon>NPAAA clade</taxon>
        <taxon>indigoferoid/millettioid clade</taxon>
        <taxon>Phaseoleae</taxon>
        <taxon>Sphenostylis</taxon>
    </lineage>
</organism>
<dbReference type="InterPro" id="IPR002213">
    <property type="entry name" value="UDP_glucos_trans"/>
</dbReference>
<dbReference type="Gramene" id="rna-AYBTSS11_LOCUS16211">
    <property type="protein sequence ID" value="CAJ1955596.1"/>
    <property type="gene ID" value="gene-AYBTSS11_LOCUS16211"/>
</dbReference>
<dbReference type="AlphaFoldDB" id="A0AA86SL70"/>
<dbReference type="SUPFAM" id="SSF53756">
    <property type="entry name" value="UDP-Glycosyltransferase/glycogen phosphorylase"/>
    <property type="match status" value="1"/>
</dbReference>
<evidence type="ECO:0000313" key="7">
    <source>
        <dbReference type="EMBL" id="CAJ1955596.1"/>
    </source>
</evidence>
<reference evidence="7" key="1">
    <citation type="submission" date="2023-10" db="EMBL/GenBank/DDBJ databases">
        <authorList>
            <person name="Domelevo Entfellner J.-B."/>
        </authorList>
    </citation>
    <scope>NUCLEOTIDE SEQUENCE</scope>
</reference>
<accession>A0AA86SL70</accession>
<dbReference type="GO" id="GO:0035251">
    <property type="term" value="F:UDP-glucosyltransferase activity"/>
    <property type="evidence" value="ECO:0007669"/>
    <property type="project" value="TreeGrafter"/>
</dbReference>
<dbReference type="PANTHER" id="PTHR48047">
    <property type="entry name" value="GLYCOSYLTRANSFERASE"/>
    <property type="match status" value="1"/>
</dbReference>
<keyword evidence="2 4" id="KW-0328">Glycosyltransferase</keyword>
<dbReference type="InterPro" id="IPR035595">
    <property type="entry name" value="UDP_glycos_trans_CS"/>
</dbReference>
<comment type="similarity">
    <text evidence="1 4">Belongs to the UDP-glycosyltransferase family.</text>
</comment>
<name>A0AA86SL70_9FABA</name>
<evidence type="ECO:0000256" key="3">
    <source>
        <dbReference type="ARBA" id="ARBA00022679"/>
    </source>
</evidence>
<evidence type="ECO:0000256" key="5">
    <source>
        <dbReference type="RuleBase" id="RU362057"/>
    </source>
</evidence>
<dbReference type="CDD" id="cd03784">
    <property type="entry name" value="GT1_Gtf-like"/>
    <property type="match status" value="1"/>
</dbReference>
<protein>
    <recommendedName>
        <fullName evidence="5">Glycosyltransferase</fullName>
        <ecNumber evidence="5">2.4.1.-</ecNumber>
    </recommendedName>
</protein>
<gene>
    <name evidence="7" type="ORF">AYBTSS11_LOCUS16211</name>
</gene>
<keyword evidence="8" id="KW-1185">Reference proteome</keyword>
<dbReference type="Proteomes" id="UP001189624">
    <property type="component" value="Chromosome 5"/>
</dbReference>
<dbReference type="Pfam" id="PF26168">
    <property type="entry name" value="Glyco_transf_N"/>
    <property type="match status" value="1"/>
</dbReference>
<sequence>MVKNCWPDSDICGRNAEVVFQKAAPDNLCIIFDRKKEMEEENRQVVLFPFMAQGHIIPFLALALQIEKRHKYNITIVNTSQNIKKLRSSLPPNSSITLLQIPFTPSHHGLPPNTENTDTIPYNLVIRLIQASTTLKPAFKNLVHNLIVQNKNQKLLVVADIFFGWTAAVAKELGAFHVVFSGCSGYGLACYYSLWLNLPHRRVDPTQELFTLPDFPEARDIHRTQLPNNIAEADGSDAWSLFQQQNLREWVNSDGVLFNTVHEFDSVGLGYFKRKLGRPVWAIGPILFTGSGSRGKGGGIDTKLCIEWLDSKPSKSVLFVCFGSMNTISASQMMELAKALERSGKSFVWVVRPPIGFDINSEFREEEWLPEGFVERVRESGKGLVVHDWAPQVEILSHPAVSVFLSHCGWNSVVESLSEGVPILGWPMAAEQFFNCKFLEEEVGVCVEVARGKSWEVKCEDIAKKIELVMEETEKGITMRKKSGYVRDRIRVSMKDEDGFKGSSVRAMDDFLSSALS</sequence>
<dbReference type="PANTHER" id="PTHR48047:SF61">
    <property type="entry name" value="OS04G0273600 PROTEIN"/>
    <property type="match status" value="1"/>
</dbReference>
<dbReference type="Pfam" id="PF00201">
    <property type="entry name" value="UDPGT"/>
    <property type="match status" value="1"/>
</dbReference>
<dbReference type="EMBL" id="OY731402">
    <property type="protein sequence ID" value="CAJ1955596.1"/>
    <property type="molecule type" value="Genomic_DNA"/>
</dbReference>
<evidence type="ECO:0000313" key="8">
    <source>
        <dbReference type="Proteomes" id="UP001189624"/>
    </source>
</evidence>
<evidence type="ECO:0000256" key="4">
    <source>
        <dbReference type="RuleBase" id="RU003718"/>
    </source>
</evidence>
<keyword evidence="3 4" id="KW-0808">Transferase</keyword>